<organism evidence="1">
    <name type="scientific">marine sediment metagenome</name>
    <dbReference type="NCBI Taxonomy" id="412755"/>
    <lineage>
        <taxon>unclassified sequences</taxon>
        <taxon>metagenomes</taxon>
        <taxon>ecological metagenomes</taxon>
    </lineage>
</organism>
<evidence type="ECO:0000313" key="1">
    <source>
        <dbReference type="EMBL" id="GAH03059.1"/>
    </source>
</evidence>
<sequence>MAQFDEFVLTYIQSVHSTRITNVLNYQQTSADGTGDARLALATAFLASSIITEYKQHCGMLWTDLCVEVRQSNLVGQDFFRVITLPNVGTGGDTLNPASAVQIILLPSTGGPGQQGSVYISGAPITYEDQNNLT</sequence>
<proteinExistence type="predicted"/>
<dbReference type="AlphaFoldDB" id="X1DDD8"/>
<protein>
    <submittedName>
        <fullName evidence="1">Uncharacterized protein</fullName>
    </submittedName>
</protein>
<name>X1DDD8_9ZZZZ</name>
<feature type="non-terminal residue" evidence="1">
    <location>
        <position position="134"/>
    </location>
</feature>
<comment type="caution">
    <text evidence="1">The sequence shown here is derived from an EMBL/GenBank/DDBJ whole genome shotgun (WGS) entry which is preliminary data.</text>
</comment>
<gene>
    <name evidence="1" type="ORF">S01H4_47923</name>
</gene>
<dbReference type="EMBL" id="BART01026959">
    <property type="protein sequence ID" value="GAH03059.1"/>
    <property type="molecule type" value="Genomic_DNA"/>
</dbReference>
<accession>X1DDD8</accession>
<reference evidence="1" key="1">
    <citation type="journal article" date="2014" name="Front. Microbiol.">
        <title>High frequency of phylogenetically diverse reductive dehalogenase-homologous genes in deep subseafloor sedimentary metagenomes.</title>
        <authorList>
            <person name="Kawai M."/>
            <person name="Futagami T."/>
            <person name="Toyoda A."/>
            <person name="Takaki Y."/>
            <person name="Nishi S."/>
            <person name="Hori S."/>
            <person name="Arai W."/>
            <person name="Tsubouchi T."/>
            <person name="Morono Y."/>
            <person name="Uchiyama I."/>
            <person name="Ito T."/>
            <person name="Fujiyama A."/>
            <person name="Inagaki F."/>
            <person name="Takami H."/>
        </authorList>
    </citation>
    <scope>NUCLEOTIDE SEQUENCE</scope>
    <source>
        <strain evidence="1">Expedition CK06-06</strain>
    </source>
</reference>